<dbReference type="PRINTS" id="PR00080">
    <property type="entry name" value="SDRFAMILY"/>
</dbReference>
<accession>A0A562UDA5</accession>
<keyword evidence="4" id="KW-1185">Reference proteome</keyword>
<dbReference type="Pfam" id="PF13561">
    <property type="entry name" value="adh_short_C2"/>
    <property type="match status" value="1"/>
</dbReference>
<dbReference type="PROSITE" id="PS00061">
    <property type="entry name" value="ADH_SHORT"/>
    <property type="match status" value="1"/>
</dbReference>
<dbReference type="PANTHER" id="PTHR42760">
    <property type="entry name" value="SHORT-CHAIN DEHYDROGENASES/REDUCTASES FAMILY MEMBER"/>
    <property type="match status" value="1"/>
</dbReference>
<organism evidence="3 4">
    <name type="scientific">Mucilaginibacter frigoritolerans</name>
    <dbReference type="NCBI Taxonomy" id="652788"/>
    <lineage>
        <taxon>Bacteria</taxon>
        <taxon>Pseudomonadati</taxon>
        <taxon>Bacteroidota</taxon>
        <taxon>Sphingobacteriia</taxon>
        <taxon>Sphingobacteriales</taxon>
        <taxon>Sphingobacteriaceae</taxon>
        <taxon>Mucilaginibacter</taxon>
    </lineage>
</organism>
<proteinExistence type="inferred from homology"/>
<gene>
    <name evidence="3" type="ORF">JN11_00960</name>
</gene>
<dbReference type="AlphaFoldDB" id="A0A562UDA5"/>
<evidence type="ECO:0000313" key="3">
    <source>
        <dbReference type="EMBL" id="TWJ03417.1"/>
    </source>
</evidence>
<evidence type="ECO:0000256" key="2">
    <source>
        <dbReference type="ARBA" id="ARBA00023002"/>
    </source>
</evidence>
<dbReference type="RefSeq" id="WP_144910105.1">
    <property type="nucleotide sequence ID" value="NZ_VLLI01000002.1"/>
</dbReference>
<keyword evidence="2" id="KW-0560">Oxidoreductase</keyword>
<dbReference type="PANTHER" id="PTHR42760:SF133">
    <property type="entry name" value="3-OXOACYL-[ACYL-CARRIER-PROTEIN] REDUCTASE"/>
    <property type="match status" value="1"/>
</dbReference>
<dbReference type="GO" id="GO:0016616">
    <property type="term" value="F:oxidoreductase activity, acting on the CH-OH group of donors, NAD or NADP as acceptor"/>
    <property type="evidence" value="ECO:0007669"/>
    <property type="project" value="TreeGrafter"/>
</dbReference>
<dbReference type="InterPro" id="IPR036291">
    <property type="entry name" value="NAD(P)-bd_dom_sf"/>
</dbReference>
<comment type="caution">
    <text evidence="3">The sequence shown here is derived from an EMBL/GenBank/DDBJ whole genome shotgun (WGS) entry which is preliminary data.</text>
</comment>
<dbReference type="Gene3D" id="3.40.50.720">
    <property type="entry name" value="NAD(P)-binding Rossmann-like Domain"/>
    <property type="match status" value="1"/>
</dbReference>
<dbReference type="PRINTS" id="PR00081">
    <property type="entry name" value="GDHRDH"/>
</dbReference>
<dbReference type="FunFam" id="3.40.50.720:FF:000084">
    <property type="entry name" value="Short-chain dehydrogenase reductase"/>
    <property type="match status" value="1"/>
</dbReference>
<name>A0A562UDA5_9SPHI</name>
<dbReference type="SUPFAM" id="SSF51735">
    <property type="entry name" value="NAD(P)-binding Rossmann-fold domains"/>
    <property type="match status" value="1"/>
</dbReference>
<dbReference type="InterPro" id="IPR002347">
    <property type="entry name" value="SDR_fam"/>
</dbReference>
<sequence>MELFSLKNKTAIVTGALGLLGKKHCEALASAGANVVVADLDEQGAAAFAKGLGENHIGLTVDVTSNDSLTIARDKILARYGSIDILVNNAAINDMFENPGLAKELSAFENYPLDAFKKSLDVNITGVFLASQVFGTVMADHGSGSIINIASTYGIVGPDQSIYRDECGNQTFYKSPVYPVTKGAVVNFTRFLAAYWGNKGVRVNTLSPGGVENAQNEFFIQNYANKTLLGRMAQPTDYQGALVFLAGDASAYMTGANLIVDGGWTAI</sequence>
<evidence type="ECO:0000256" key="1">
    <source>
        <dbReference type="ARBA" id="ARBA00006484"/>
    </source>
</evidence>
<reference evidence="3 4" key="1">
    <citation type="submission" date="2019-07" db="EMBL/GenBank/DDBJ databases">
        <title>Genomic Encyclopedia of Archaeal and Bacterial Type Strains, Phase II (KMG-II): from individual species to whole genera.</title>
        <authorList>
            <person name="Goeker M."/>
        </authorList>
    </citation>
    <scope>NUCLEOTIDE SEQUENCE [LARGE SCALE GENOMIC DNA]</scope>
    <source>
        <strain evidence="3 4">ATCC BAA-1854</strain>
    </source>
</reference>
<dbReference type="Proteomes" id="UP000317010">
    <property type="component" value="Unassembled WGS sequence"/>
</dbReference>
<comment type="similarity">
    <text evidence="1">Belongs to the short-chain dehydrogenases/reductases (SDR) family.</text>
</comment>
<evidence type="ECO:0000313" key="4">
    <source>
        <dbReference type="Proteomes" id="UP000317010"/>
    </source>
</evidence>
<dbReference type="EMBL" id="VLLI01000002">
    <property type="protein sequence ID" value="TWJ03417.1"/>
    <property type="molecule type" value="Genomic_DNA"/>
</dbReference>
<protein>
    <submittedName>
        <fullName evidence="3">NAD(P)-dependent dehydrogenase (Short-subunit alcohol dehydrogenase family)</fullName>
    </submittedName>
</protein>
<dbReference type="OrthoDB" id="9788235at2"/>
<dbReference type="InterPro" id="IPR020904">
    <property type="entry name" value="Sc_DH/Rdtase_CS"/>
</dbReference>